<dbReference type="EMBL" id="GECU01012702">
    <property type="protein sequence ID" value="JAS95004.1"/>
    <property type="molecule type" value="Transcribed_RNA"/>
</dbReference>
<gene>
    <name evidence="1" type="ORF">g.21263</name>
</gene>
<evidence type="ECO:0000313" key="1">
    <source>
        <dbReference type="EMBL" id="JAS95004.1"/>
    </source>
</evidence>
<sequence length="166" mass="17829">MGFLQVSPCKIVTDKSSTIRHLLSETYHQDGLYSYCYMTTASSPCSLVLKILPAVVEEVVGEVLELAAWSILSTLGALQFRQTGAGDVVNPSQLHGLTVRVVQGSISGLAAHPAGLSRVQPLAAGRQGVPPETYDTTRILGAFLTCLTLYVERSGAVACSYYREEH</sequence>
<organism evidence="1">
    <name type="scientific">Homalodisca liturata</name>
    <dbReference type="NCBI Taxonomy" id="320908"/>
    <lineage>
        <taxon>Eukaryota</taxon>
        <taxon>Metazoa</taxon>
        <taxon>Ecdysozoa</taxon>
        <taxon>Arthropoda</taxon>
        <taxon>Hexapoda</taxon>
        <taxon>Insecta</taxon>
        <taxon>Pterygota</taxon>
        <taxon>Neoptera</taxon>
        <taxon>Paraneoptera</taxon>
        <taxon>Hemiptera</taxon>
        <taxon>Auchenorrhyncha</taxon>
        <taxon>Membracoidea</taxon>
        <taxon>Cicadellidae</taxon>
        <taxon>Cicadellinae</taxon>
        <taxon>Proconiini</taxon>
        <taxon>Homalodisca</taxon>
    </lineage>
</organism>
<protein>
    <submittedName>
        <fullName evidence="1">Uncharacterized protein</fullName>
    </submittedName>
</protein>
<accession>A0A1B6J764</accession>
<proteinExistence type="predicted"/>
<name>A0A1B6J764_9HEMI</name>
<reference evidence="1" key="1">
    <citation type="submission" date="2015-11" db="EMBL/GenBank/DDBJ databases">
        <title>De novo transcriptome assembly of four potential Pierce s Disease insect vectors from Arizona vineyards.</title>
        <authorList>
            <person name="Tassone E.E."/>
        </authorList>
    </citation>
    <scope>NUCLEOTIDE SEQUENCE</scope>
</reference>
<dbReference type="AlphaFoldDB" id="A0A1B6J764"/>